<dbReference type="PANTHER" id="PTHR43401">
    <property type="entry name" value="L-THREONINE 3-DEHYDROGENASE"/>
    <property type="match status" value="1"/>
</dbReference>
<dbReference type="InterPro" id="IPR050129">
    <property type="entry name" value="Zn_alcohol_dh"/>
</dbReference>
<dbReference type="Gene3D" id="3.40.50.720">
    <property type="entry name" value="NAD(P)-binding Rossmann-like Domain"/>
    <property type="match status" value="1"/>
</dbReference>
<dbReference type="EMBL" id="ABVL01000014">
    <property type="protein sequence ID" value="EDY18182.1"/>
    <property type="molecule type" value="Genomic_DNA"/>
</dbReference>
<protein>
    <submittedName>
        <fullName evidence="5">Alcohol dehydrogenase GroES domain protein</fullName>
    </submittedName>
</protein>
<evidence type="ECO:0000313" key="5">
    <source>
        <dbReference type="EMBL" id="EDY18182.1"/>
    </source>
</evidence>
<dbReference type="AlphaFoldDB" id="B4D5X9"/>
<keyword evidence="2" id="KW-0862">Zinc</keyword>
<keyword evidence="1" id="KW-0479">Metal-binding</keyword>
<dbReference type="SUPFAM" id="SSF51735">
    <property type="entry name" value="NAD(P)-binding Rossmann-fold domains"/>
    <property type="match status" value="1"/>
</dbReference>
<evidence type="ECO:0000259" key="4">
    <source>
        <dbReference type="SMART" id="SM00829"/>
    </source>
</evidence>
<dbReference type="InterPro" id="IPR020843">
    <property type="entry name" value="ER"/>
</dbReference>
<comment type="caution">
    <text evidence="5">The sequence shown here is derived from an EMBL/GenBank/DDBJ whole genome shotgun (WGS) entry which is preliminary data.</text>
</comment>
<dbReference type="RefSeq" id="WP_006981642.1">
    <property type="nucleotide sequence ID" value="NZ_ABVL01000014.1"/>
</dbReference>
<proteinExistence type="predicted"/>
<dbReference type="Gene3D" id="3.90.180.10">
    <property type="entry name" value="Medium-chain alcohol dehydrogenases, catalytic domain"/>
    <property type="match status" value="1"/>
</dbReference>
<reference evidence="5 6" key="1">
    <citation type="journal article" date="2011" name="J. Bacteriol.">
        <title>Genome sequence of Chthoniobacter flavus Ellin428, an aerobic heterotrophic soil bacterium.</title>
        <authorList>
            <person name="Kant R."/>
            <person name="van Passel M.W."/>
            <person name="Palva A."/>
            <person name="Lucas S."/>
            <person name="Lapidus A."/>
            <person name="Glavina Del Rio T."/>
            <person name="Dalin E."/>
            <person name="Tice H."/>
            <person name="Bruce D."/>
            <person name="Goodwin L."/>
            <person name="Pitluck S."/>
            <person name="Larimer F.W."/>
            <person name="Land M.L."/>
            <person name="Hauser L."/>
            <person name="Sangwan P."/>
            <person name="de Vos W.M."/>
            <person name="Janssen P.H."/>
            <person name="Smidt H."/>
        </authorList>
    </citation>
    <scope>NUCLEOTIDE SEQUENCE [LARGE SCALE GENOMIC DNA]</scope>
    <source>
        <strain evidence="5 6">Ellin428</strain>
    </source>
</reference>
<organism evidence="5 6">
    <name type="scientific">Chthoniobacter flavus Ellin428</name>
    <dbReference type="NCBI Taxonomy" id="497964"/>
    <lineage>
        <taxon>Bacteria</taxon>
        <taxon>Pseudomonadati</taxon>
        <taxon>Verrucomicrobiota</taxon>
        <taxon>Spartobacteria</taxon>
        <taxon>Chthoniobacterales</taxon>
        <taxon>Chthoniobacteraceae</taxon>
        <taxon>Chthoniobacter</taxon>
    </lineage>
</organism>
<dbReference type="Pfam" id="PF00107">
    <property type="entry name" value="ADH_zinc_N"/>
    <property type="match status" value="1"/>
</dbReference>
<sequence length="344" mass="36901">MKAISLDQPQKFRLIDTAEPAAPGPGDALVKVHRVGICGTDYGGYLGKMPFFSYPRIPGHELGVEVLAVGEGVTNVQPGDRCSVEPYLNCQKCYACRRGHTNCCEHNKTLGVMCDGGLAERYVLPARKLHISRQLTFDQLALVETLAIGCHAVNRGASQAGEHVLVIGAGPIGLSAIEFAKLSGARTIVMDMNAGRLAFVREKMGVPDTIELTPGGEAAAVEQLSAITNGQLADVVIDATGSNKSMSAALAYCAFAGRLVYVGITQQEVSFLHSPIMHRREVSIMASRNALPPDFKRIIALIEEGRIDTVPWITHHAAFDTMIDAFPGWLRPETGVIKAVVEVA</sequence>
<dbReference type="InterPro" id="IPR011032">
    <property type="entry name" value="GroES-like_sf"/>
</dbReference>
<evidence type="ECO:0000256" key="3">
    <source>
        <dbReference type="ARBA" id="ARBA00023002"/>
    </source>
</evidence>
<dbReference type="Proteomes" id="UP000005824">
    <property type="component" value="Unassembled WGS sequence"/>
</dbReference>
<dbReference type="InParanoid" id="B4D5X9"/>
<evidence type="ECO:0000256" key="2">
    <source>
        <dbReference type="ARBA" id="ARBA00022833"/>
    </source>
</evidence>
<dbReference type="CDD" id="cd08261">
    <property type="entry name" value="Zn_ADH7"/>
    <property type="match status" value="1"/>
</dbReference>
<accession>B4D5X9</accession>
<dbReference type="SMART" id="SM00829">
    <property type="entry name" value="PKS_ER"/>
    <property type="match status" value="1"/>
</dbReference>
<dbReference type="FunCoup" id="B4D5X9">
    <property type="interactions" value="54"/>
</dbReference>
<keyword evidence="3" id="KW-0560">Oxidoreductase</keyword>
<dbReference type="InterPro" id="IPR013154">
    <property type="entry name" value="ADH-like_N"/>
</dbReference>
<dbReference type="InterPro" id="IPR013149">
    <property type="entry name" value="ADH-like_C"/>
</dbReference>
<dbReference type="PANTHER" id="PTHR43401:SF2">
    <property type="entry name" value="L-THREONINE 3-DEHYDROGENASE"/>
    <property type="match status" value="1"/>
</dbReference>
<dbReference type="eggNOG" id="COG1063">
    <property type="taxonomic scope" value="Bacteria"/>
</dbReference>
<dbReference type="Pfam" id="PF08240">
    <property type="entry name" value="ADH_N"/>
    <property type="match status" value="1"/>
</dbReference>
<keyword evidence="6" id="KW-1185">Reference proteome</keyword>
<dbReference type="SUPFAM" id="SSF50129">
    <property type="entry name" value="GroES-like"/>
    <property type="match status" value="1"/>
</dbReference>
<dbReference type="InterPro" id="IPR036291">
    <property type="entry name" value="NAD(P)-bd_dom_sf"/>
</dbReference>
<dbReference type="STRING" id="497964.CfE428DRAFT_4318"/>
<feature type="domain" description="Enoyl reductase (ER)" evidence="4">
    <location>
        <begin position="7"/>
        <end position="341"/>
    </location>
</feature>
<dbReference type="GO" id="GO:0016491">
    <property type="term" value="F:oxidoreductase activity"/>
    <property type="evidence" value="ECO:0007669"/>
    <property type="project" value="UniProtKB-KW"/>
</dbReference>
<name>B4D5X9_9BACT</name>
<dbReference type="GO" id="GO:0046872">
    <property type="term" value="F:metal ion binding"/>
    <property type="evidence" value="ECO:0007669"/>
    <property type="project" value="UniProtKB-KW"/>
</dbReference>
<gene>
    <name evidence="5" type="ORF">CfE428DRAFT_4318</name>
</gene>
<evidence type="ECO:0000313" key="6">
    <source>
        <dbReference type="Proteomes" id="UP000005824"/>
    </source>
</evidence>
<evidence type="ECO:0000256" key="1">
    <source>
        <dbReference type="ARBA" id="ARBA00022723"/>
    </source>
</evidence>